<sequence length="117" mass="13529">MERVFKSLKSEWIPVGGYSDIRQMMQDITVWIHYYNQHRPHTFNGGLSPYEYENQCKEAGFAPIFPDTCYHLTHYWPAAADIPVASDNPAHYADAIRYNARTPLQGSLLPLTRLVWA</sequence>
<evidence type="ECO:0000313" key="9">
    <source>
        <dbReference type="Proteomes" id="UP000255192"/>
    </source>
</evidence>
<dbReference type="EMBL" id="UGLC01000003">
    <property type="protein sequence ID" value="STU47633.1"/>
    <property type="molecule type" value="Genomic_DNA"/>
</dbReference>
<evidence type="ECO:0000313" key="6">
    <source>
        <dbReference type="Proteomes" id="UP000254799"/>
    </source>
</evidence>
<feature type="domain" description="Integrase catalytic" evidence="1">
    <location>
        <begin position="2"/>
        <end position="55"/>
    </location>
</feature>
<evidence type="ECO:0000313" key="4">
    <source>
        <dbReference type="EMBL" id="STW47413.1"/>
    </source>
</evidence>
<dbReference type="Proteomes" id="UP000255192">
    <property type="component" value="Unassembled WGS sequence"/>
</dbReference>
<evidence type="ECO:0000259" key="1">
    <source>
        <dbReference type="Pfam" id="PF13333"/>
    </source>
</evidence>
<dbReference type="GO" id="GO:0015074">
    <property type="term" value="P:DNA integration"/>
    <property type="evidence" value="ECO:0007669"/>
    <property type="project" value="InterPro"/>
</dbReference>
<dbReference type="EMBL" id="UGMD01000004">
    <property type="protein sequence ID" value="STY78803.1"/>
    <property type="molecule type" value="Genomic_DNA"/>
</dbReference>
<proteinExistence type="predicted"/>
<reference evidence="6 7" key="1">
    <citation type="submission" date="2018-06" db="EMBL/GenBank/DDBJ databases">
        <authorList>
            <consortium name="Pathogen Informatics"/>
            <person name="Doyle S."/>
        </authorList>
    </citation>
    <scope>NUCLEOTIDE SEQUENCE [LARGE SCALE GENOMIC DNA]</scope>
    <source>
        <strain evidence="5 9">NCTC204</strain>
        <strain evidence="3 6">NCTC8849</strain>
        <strain evidence="4 8">NCTC9617</strain>
        <strain evidence="2 7">NCTC9637</strain>
    </source>
</reference>
<dbReference type="AlphaFoldDB" id="A0A378P3I4"/>
<accession>A0A378P3I4</accession>
<evidence type="ECO:0000313" key="8">
    <source>
        <dbReference type="Proteomes" id="UP000255167"/>
    </source>
</evidence>
<evidence type="ECO:0000313" key="3">
    <source>
        <dbReference type="EMBL" id="STU47633.1"/>
    </source>
</evidence>
<dbReference type="Proteomes" id="UP000255167">
    <property type="component" value="Unassembled WGS sequence"/>
</dbReference>
<dbReference type="InterPro" id="IPR001584">
    <property type="entry name" value="Integrase_cat-core"/>
</dbReference>
<dbReference type="Pfam" id="PF13333">
    <property type="entry name" value="rve_2"/>
    <property type="match status" value="1"/>
</dbReference>
<dbReference type="EMBL" id="UGNC01000005">
    <property type="protein sequence ID" value="STW47413.1"/>
    <property type="molecule type" value="Genomic_DNA"/>
</dbReference>
<evidence type="ECO:0000313" key="5">
    <source>
        <dbReference type="EMBL" id="STY78803.1"/>
    </source>
</evidence>
<dbReference type="SUPFAM" id="SSF53098">
    <property type="entry name" value="Ribonuclease H-like"/>
    <property type="match status" value="1"/>
</dbReference>
<evidence type="ECO:0000313" key="7">
    <source>
        <dbReference type="Proteomes" id="UP000255099"/>
    </source>
</evidence>
<organism evidence="5 9">
    <name type="scientific">Klebsiella pneumoniae</name>
    <dbReference type="NCBI Taxonomy" id="573"/>
    <lineage>
        <taxon>Bacteria</taxon>
        <taxon>Pseudomonadati</taxon>
        <taxon>Pseudomonadota</taxon>
        <taxon>Gammaproteobacteria</taxon>
        <taxon>Enterobacterales</taxon>
        <taxon>Enterobacteriaceae</taxon>
        <taxon>Klebsiella/Raoultella group</taxon>
        <taxon>Klebsiella</taxon>
        <taxon>Klebsiella pneumoniae complex</taxon>
    </lineage>
</organism>
<dbReference type="Proteomes" id="UP000255099">
    <property type="component" value="Unassembled WGS sequence"/>
</dbReference>
<dbReference type="InterPro" id="IPR012337">
    <property type="entry name" value="RNaseH-like_sf"/>
</dbReference>
<dbReference type="Proteomes" id="UP000254799">
    <property type="component" value="Unassembled WGS sequence"/>
</dbReference>
<gene>
    <name evidence="5" type="ORF">NCTC204_07134</name>
    <name evidence="3" type="ORF">NCTC8849_05934</name>
    <name evidence="4" type="ORF">NCTC9617_03967</name>
    <name evidence="2" type="ORF">NCTC9637_00269</name>
</gene>
<evidence type="ECO:0000313" key="2">
    <source>
        <dbReference type="EMBL" id="STT45424.1"/>
    </source>
</evidence>
<name>A0A378P3I4_KLEPN</name>
<protein>
    <submittedName>
        <fullName evidence="5">Putative transposase-like protein</fullName>
    </submittedName>
</protein>
<dbReference type="EMBL" id="UGLB01000002">
    <property type="protein sequence ID" value="STT45424.1"/>
    <property type="molecule type" value="Genomic_DNA"/>
</dbReference>